<evidence type="ECO:0000313" key="1">
    <source>
        <dbReference type="EMBL" id="KAJ2984227.1"/>
    </source>
</evidence>
<keyword evidence="2" id="KW-1185">Reference proteome</keyword>
<sequence length="319" mass="35836">MAYNHRPVKISKPPTRPKTAVDYIPTPVCVIAPTETFDHLLNRKQRLAASPVMHPIPLERFVRFGQEPLSPATTSSVKASTKSKGSLLSIAHRTVSLDFLGKGKDKGKTAVKKTKVAMGVASAARYMPRMASKLRGVTNEGPKFPSRSSSSSSTKSLFNRRRLPKLQIPDLNAAVDEALNSVCSAETQHSPNFRLLELSPTSRDLKFEWTRDHHSQDMQAEFHNMLSARRRVRKSKFGCEVIRYCEARPTWGDSWATRALNDNEEDRELLKSLTDALQEQKDAATQLVQRNPDRFPGLEHVSAPGCTLALYWQHKSSYR</sequence>
<comment type="caution">
    <text evidence="1">The sequence shown here is derived from an EMBL/GenBank/DDBJ whole genome shotgun (WGS) entry which is preliminary data.</text>
</comment>
<dbReference type="Proteomes" id="UP001143856">
    <property type="component" value="Unassembled WGS sequence"/>
</dbReference>
<gene>
    <name evidence="1" type="ORF">NUW58_g6118</name>
</gene>
<dbReference type="EMBL" id="JAPDGR010001319">
    <property type="protein sequence ID" value="KAJ2984227.1"/>
    <property type="molecule type" value="Genomic_DNA"/>
</dbReference>
<organism evidence="1 2">
    <name type="scientific">Xylaria curta</name>
    <dbReference type="NCBI Taxonomy" id="42375"/>
    <lineage>
        <taxon>Eukaryota</taxon>
        <taxon>Fungi</taxon>
        <taxon>Dikarya</taxon>
        <taxon>Ascomycota</taxon>
        <taxon>Pezizomycotina</taxon>
        <taxon>Sordariomycetes</taxon>
        <taxon>Xylariomycetidae</taxon>
        <taxon>Xylariales</taxon>
        <taxon>Xylariaceae</taxon>
        <taxon>Xylaria</taxon>
    </lineage>
</organism>
<proteinExistence type="predicted"/>
<name>A0ACC1NZ92_9PEZI</name>
<reference evidence="1" key="1">
    <citation type="submission" date="2022-10" db="EMBL/GenBank/DDBJ databases">
        <title>Genome Sequence of Xylaria curta.</title>
        <authorList>
            <person name="Buettner E."/>
        </authorList>
    </citation>
    <scope>NUCLEOTIDE SEQUENCE</scope>
    <source>
        <strain evidence="1">Babe10</strain>
    </source>
</reference>
<accession>A0ACC1NZ92</accession>
<protein>
    <submittedName>
        <fullName evidence="1">Uncharacterized protein</fullName>
    </submittedName>
</protein>
<evidence type="ECO:0000313" key="2">
    <source>
        <dbReference type="Proteomes" id="UP001143856"/>
    </source>
</evidence>